<keyword evidence="1" id="KW-0472">Membrane</keyword>
<dbReference type="EMBL" id="CP019655">
    <property type="protein sequence ID" value="AVF27899.1"/>
    <property type="molecule type" value="Genomic_DNA"/>
</dbReference>
<evidence type="ECO:0000313" key="5">
    <source>
        <dbReference type="Proteomes" id="UP000464330"/>
    </source>
</evidence>
<dbReference type="EMBL" id="CP019717">
    <property type="protein sequence ID" value="QHZ53093.1"/>
    <property type="molecule type" value="Genomic_DNA"/>
</dbReference>
<reference evidence="4" key="1">
    <citation type="submission" date="2017-02" db="EMBL/GenBank/DDBJ databases">
        <title>Delineation of Paenibacillus larvae strains originating from foulbrood outbreaks.</title>
        <authorList>
            <person name="Beims H."/>
            <person name="Bunk B."/>
            <person name="Sproeer C."/>
            <person name="Mohr K.I."/>
            <person name="Pradella S."/>
            <person name="Guenther G."/>
            <person name="Rohde M."/>
            <person name="von der Ohe W."/>
            <person name="Steinert M."/>
        </authorList>
    </citation>
    <scope>NUCLEOTIDE SEQUENCE [LARGE SCALE GENOMIC DNA]</scope>
    <source>
        <strain evidence="4">Eric_III</strain>
    </source>
</reference>
<name>A0A2L1UHM6_9BACL</name>
<evidence type="ECO:0000256" key="1">
    <source>
        <dbReference type="SAM" id="Phobius"/>
    </source>
</evidence>
<dbReference type="Pfam" id="PF04306">
    <property type="entry name" value="DUF456"/>
    <property type="match status" value="1"/>
</dbReference>
<accession>A0A2L1UHM6</accession>
<dbReference type="PANTHER" id="PTHR39165:SF1">
    <property type="entry name" value="DUF456 DOMAIN-CONTAINING PROTEIN"/>
    <property type="match status" value="1"/>
</dbReference>
<dbReference type="InterPro" id="IPR007403">
    <property type="entry name" value="DUF456"/>
</dbReference>
<keyword evidence="1" id="KW-1133">Transmembrane helix</keyword>
<feature type="transmembrane region" description="Helical" evidence="1">
    <location>
        <begin position="133"/>
        <end position="159"/>
    </location>
</feature>
<dbReference type="Proteomes" id="UP000464330">
    <property type="component" value="Chromosome"/>
</dbReference>
<dbReference type="Proteomes" id="UP000239833">
    <property type="component" value="Chromosome"/>
</dbReference>
<organism evidence="2 4">
    <name type="scientific">Paenibacillus larvae subsp. larvae</name>
    <dbReference type="NCBI Taxonomy" id="147375"/>
    <lineage>
        <taxon>Bacteria</taxon>
        <taxon>Bacillati</taxon>
        <taxon>Bacillota</taxon>
        <taxon>Bacilli</taxon>
        <taxon>Bacillales</taxon>
        <taxon>Paenibacillaceae</taxon>
        <taxon>Paenibacillus</taxon>
    </lineage>
</organism>
<gene>
    <name evidence="2" type="ORF">ERICIII_03791</name>
    <name evidence="3" type="ORF">ERICV_04003</name>
</gene>
<dbReference type="AlphaFoldDB" id="A0A2L1UHM6"/>
<protein>
    <submittedName>
        <fullName evidence="2">Putative membrane protein</fullName>
    </submittedName>
</protein>
<sequence>MSILGWVLIIALFIIGMLGTVYPILPGVLAIYLGFLVYGWFFSFEHLGIWFWVIQTAFALGIIIADYLVSALGVKKFGGSRASVVGSTIGLIIGPFVIPAFGLIIGPFLGAVIGELSQGVPLQTAIKAGAGSVVGFFSSVVVKVLLQTFMIVLFIVWLFI</sequence>
<evidence type="ECO:0000313" key="3">
    <source>
        <dbReference type="EMBL" id="QHZ53093.1"/>
    </source>
</evidence>
<keyword evidence="1" id="KW-0812">Transmembrane</keyword>
<reference evidence="2 5" key="2">
    <citation type="journal article" date="2020" name="Int. J. Med. Microbiol.">
        <title>Discovery of Paenibacillus larvae ERIC V: Phenotypic and genomic comparison to genotypes ERIC I-IV reveal different inventories of virulence factors which correlate with epidemiological prevalences of American Foulbrood.</title>
        <authorList>
            <person name="Beims H."/>
            <person name="Bunk B."/>
            <person name="Erler S."/>
            <person name="Mohr K.I."/>
            <person name="Sproer C."/>
            <person name="Pradella S."/>
            <person name="Gunther G."/>
            <person name="Rohde M."/>
            <person name="von der Ohe W."/>
            <person name="Steinert M."/>
        </authorList>
    </citation>
    <scope>NUCLEOTIDE SEQUENCE</scope>
    <source>
        <strain evidence="2">Eric_III</strain>
        <strain evidence="3">Eric_V</strain>
    </source>
</reference>
<dbReference type="RefSeq" id="WP_023483277.1">
    <property type="nucleotide sequence ID" value="NZ_CP019651.1"/>
</dbReference>
<dbReference type="STRING" id="147375.BXP28_11175"/>
<proteinExistence type="predicted"/>
<dbReference type="GeneID" id="64220138"/>
<feature type="transmembrane region" description="Helical" evidence="1">
    <location>
        <begin position="49"/>
        <end position="69"/>
    </location>
</feature>
<evidence type="ECO:0000313" key="4">
    <source>
        <dbReference type="Proteomes" id="UP000239833"/>
    </source>
</evidence>
<feature type="transmembrane region" description="Helical" evidence="1">
    <location>
        <begin position="89"/>
        <end position="113"/>
    </location>
</feature>
<feature type="transmembrane region" description="Helical" evidence="1">
    <location>
        <begin position="7"/>
        <end position="37"/>
    </location>
</feature>
<dbReference type="PANTHER" id="PTHR39165">
    <property type="entry name" value="IG HYPOTHETICAL 17883"/>
    <property type="match status" value="1"/>
</dbReference>
<accession>A0A8B6WYG7</accession>
<accession>A0A6C0QWQ6</accession>
<evidence type="ECO:0000313" key="2">
    <source>
        <dbReference type="EMBL" id="AVF27899.1"/>
    </source>
</evidence>